<name>A0A9P6W1V4_RHOMI</name>
<dbReference type="Proteomes" id="UP000777482">
    <property type="component" value="Unassembled WGS sequence"/>
</dbReference>
<feature type="compositionally biased region" description="Acidic residues" evidence="1">
    <location>
        <begin position="180"/>
        <end position="222"/>
    </location>
</feature>
<accession>A0A9P6W1V4</accession>
<evidence type="ECO:0000313" key="3">
    <source>
        <dbReference type="Proteomes" id="UP000777482"/>
    </source>
</evidence>
<sequence length="308" mass="32958">MQPTALSHVPTAFVQDVLIKLAPRILAGADCLTVEEPQTEAKPFPPSLRCSISSPPHLPKGYAIRPTHLLLLTFDGSGVPNSATTRGAEPPLRLMVPIHEAVWSLRCHTVARLVSSSPSSPSSTLPSSYQDANDTFDLPVIPFPGSLPLAAFSTFSVLHTYLHTGTLPSHLSSPDSRPGDDDDDLESDSDSDSGSEFEDDDEEDIDFASDDDDGDDGDEDVEDPLLLNLQQREQYQSLHSMCRAFGISGSDPIYEWMAAAEGWRGAAAMEESPASFARGSKGVADTVSVDEEDLSPSSCSHLPTPPPG</sequence>
<dbReference type="AlphaFoldDB" id="A0A9P6W1V4"/>
<keyword evidence="3" id="KW-1185">Reference proteome</keyword>
<feature type="region of interest" description="Disordered" evidence="1">
    <location>
        <begin position="271"/>
        <end position="308"/>
    </location>
</feature>
<dbReference type="EMBL" id="PUHQ01000046">
    <property type="protein sequence ID" value="KAG0660222.1"/>
    <property type="molecule type" value="Genomic_DNA"/>
</dbReference>
<reference evidence="2 3" key="1">
    <citation type="submission" date="2020-11" db="EMBL/GenBank/DDBJ databases">
        <title>Kefir isolates.</title>
        <authorList>
            <person name="Marcisauskas S."/>
            <person name="Kim Y."/>
            <person name="Blasche S."/>
        </authorList>
    </citation>
    <scope>NUCLEOTIDE SEQUENCE [LARGE SCALE GENOMIC DNA]</scope>
    <source>
        <strain evidence="2 3">KR</strain>
    </source>
</reference>
<evidence type="ECO:0000256" key="1">
    <source>
        <dbReference type="SAM" id="MobiDB-lite"/>
    </source>
</evidence>
<protein>
    <submittedName>
        <fullName evidence="2">Uncharacterized protein</fullName>
    </submittedName>
</protein>
<comment type="caution">
    <text evidence="2">The sequence shown here is derived from an EMBL/GenBank/DDBJ whole genome shotgun (WGS) entry which is preliminary data.</text>
</comment>
<gene>
    <name evidence="2" type="ORF">C6P46_004676</name>
</gene>
<organism evidence="2 3">
    <name type="scientific">Rhodotorula mucilaginosa</name>
    <name type="common">Yeast</name>
    <name type="synonym">Rhodotorula rubra</name>
    <dbReference type="NCBI Taxonomy" id="5537"/>
    <lineage>
        <taxon>Eukaryota</taxon>
        <taxon>Fungi</taxon>
        <taxon>Dikarya</taxon>
        <taxon>Basidiomycota</taxon>
        <taxon>Pucciniomycotina</taxon>
        <taxon>Microbotryomycetes</taxon>
        <taxon>Sporidiobolales</taxon>
        <taxon>Sporidiobolaceae</taxon>
        <taxon>Rhodotorula</taxon>
    </lineage>
</organism>
<evidence type="ECO:0000313" key="2">
    <source>
        <dbReference type="EMBL" id="KAG0660222.1"/>
    </source>
</evidence>
<proteinExistence type="predicted"/>
<feature type="region of interest" description="Disordered" evidence="1">
    <location>
        <begin position="167"/>
        <end position="222"/>
    </location>
</feature>